<sequence>MCAGGKRIGLHAVGGVSAIEFFEQRQLGLLLGGGEVAGVP</sequence>
<protein>
    <submittedName>
        <fullName evidence="1">Uncharacterized protein</fullName>
    </submittedName>
</protein>
<reference evidence="1" key="1">
    <citation type="submission" date="2018-05" db="EMBL/GenBank/DDBJ databases">
        <authorList>
            <person name="Lanie J.A."/>
            <person name="Ng W.-L."/>
            <person name="Kazmierczak K.M."/>
            <person name="Andrzejewski T.M."/>
            <person name="Davidsen T.M."/>
            <person name="Wayne K.J."/>
            <person name="Tettelin H."/>
            <person name="Glass J.I."/>
            <person name="Rusch D."/>
            <person name="Podicherti R."/>
            <person name="Tsui H.-C.T."/>
            <person name="Winkler M.E."/>
        </authorList>
    </citation>
    <scope>NUCLEOTIDE SEQUENCE</scope>
</reference>
<evidence type="ECO:0000313" key="1">
    <source>
        <dbReference type="EMBL" id="SVB70100.1"/>
    </source>
</evidence>
<gene>
    <name evidence="1" type="ORF">METZ01_LOCUS222954</name>
</gene>
<proteinExistence type="predicted"/>
<dbReference type="AlphaFoldDB" id="A0A382G490"/>
<organism evidence="1">
    <name type="scientific">marine metagenome</name>
    <dbReference type="NCBI Taxonomy" id="408172"/>
    <lineage>
        <taxon>unclassified sequences</taxon>
        <taxon>metagenomes</taxon>
        <taxon>ecological metagenomes</taxon>
    </lineage>
</organism>
<name>A0A382G490_9ZZZZ</name>
<dbReference type="EMBL" id="UINC01053511">
    <property type="protein sequence ID" value="SVB70100.1"/>
    <property type="molecule type" value="Genomic_DNA"/>
</dbReference>
<accession>A0A382G490</accession>